<evidence type="ECO:0000313" key="3">
    <source>
        <dbReference type="EMBL" id="CAD8300997.1"/>
    </source>
</evidence>
<sequence>MPLLLVLLLLMLLLEQTVFTPPPSPRLPRLRSATRSRATQAAAAADATGGRWPPVTTHRAGPLIQRNPLPRRLFSAQARRRPPPPTRRAREKSQCIPPC</sequence>
<keyword evidence="2" id="KW-0732">Signal</keyword>
<dbReference type="AlphaFoldDB" id="A0A7R9Z1H1"/>
<evidence type="ECO:0000256" key="2">
    <source>
        <dbReference type="SAM" id="SignalP"/>
    </source>
</evidence>
<accession>A0A7R9Z1H1</accession>
<evidence type="ECO:0000256" key="1">
    <source>
        <dbReference type="SAM" id="MobiDB-lite"/>
    </source>
</evidence>
<feature type="chain" id="PRO_5031493455" description="Secreted protein" evidence="2">
    <location>
        <begin position="20"/>
        <end position="99"/>
    </location>
</feature>
<feature type="compositionally biased region" description="Basic residues" evidence="1">
    <location>
        <begin position="78"/>
        <end position="90"/>
    </location>
</feature>
<proteinExistence type="predicted"/>
<feature type="signal peptide" evidence="2">
    <location>
        <begin position="1"/>
        <end position="19"/>
    </location>
</feature>
<protein>
    <recommendedName>
        <fullName evidence="4">Secreted protein</fullName>
    </recommendedName>
</protein>
<name>A0A7R9Z1H1_9CHLO</name>
<reference evidence="3" key="1">
    <citation type="submission" date="2021-01" db="EMBL/GenBank/DDBJ databases">
        <authorList>
            <person name="Corre E."/>
            <person name="Pelletier E."/>
            <person name="Niang G."/>
            <person name="Scheremetjew M."/>
            <person name="Finn R."/>
            <person name="Kale V."/>
            <person name="Holt S."/>
            <person name="Cochrane G."/>
            <person name="Meng A."/>
            <person name="Brown T."/>
            <person name="Cohen L."/>
        </authorList>
    </citation>
    <scope>NUCLEOTIDE SEQUENCE</scope>
    <source>
        <strain evidence="3">CCMP219</strain>
    </source>
</reference>
<dbReference type="EMBL" id="HBEC01034108">
    <property type="protein sequence ID" value="CAD8300997.1"/>
    <property type="molecule type" value="Transcribed_RNA"/>
</dbReference>
<organism evidence="3">
    <name type="scientific">Chlamydomonas euryale</name>
    <dbReference type="NCBI Taxonomy" id="1486919"/>
    <lineage>
        <taxon>Eukaryota</taxon>
        <taxon>Viridiplantae</taxon>
        <taxon>Chlorophyta</taxon>
        <taxon>core chlorophytes</taxon>
        <taxon>Chlorophyceae</taxon>
        <taxon>CS clade</taxon>
        <taxon>Chlamydomonadales</taxon>
        <taxon>Chlamydomonadaceae</taxon>
        <taxon>Chlamydomonas</taxon>
    </lineage>
</organism>
<evidence type="ECO:0008006" key="4">
    <source>
        <dbReference type="Google" id="ProtNLM"/>
    </source>
</evidence>
<feature type="region of interest" description="Disordered" evidence="1">
    <location>
        <begin position="38"/>
        <end position="99"/>
    </location>
</feature>
<gene>
    <name evidence="3" type="ORF">CEUR00632_LOCUS15838</name>
</gene>